<evidence type="ECO:0000259" key="3">
    <source>
        <dbReference type="Pfam" id="PF24883"/>
    </source>
</evidence>
<keyword evidence="6" id="KW-1185">Reference proteome</keyword>
<protein>
    <recommendedName>
        <fullName evidence="7">NACHT domain-containing protein</fullName>
    </recommendedName>
</protein>
<accession>A0ABR4G8V3</accession>
<sequence length="925" mass="106038">MAELAALGLASNIVQLVQFGSSLFAKTRQIAHSAHGVGEEEIEIEIIAKDLQALHLKVKQNDARLGNSPPDATLNELRRACCHIADSLLSIITDLKSQNPQGNKWGSFKQAVRMVRKEKDIRALEKRLAKLQTQIGTHLITMLSSQQSSIVSYLERLNKNTIRLEMTTTHNIDLLRAELLDVLKQAPSEISSLPLAHVSDKLADLSREGSSLEKQQEILDTLDFREMDSRYSSIKKEHEETFQWIFKNPDLGFFEWLKTGNGVFWIEGKAGSGKSTLIKYLVKADYTRAALREWAGDCQLLMASHFFWAGGSTMQKSQEGLLRTILFQVLRKYPNLLPNVCVKRWKNEKQPYSSNWDYDELVETLDLISRQTLSHTRFCFFVDGLDEFSGHQQSLVELVNNVATSPSIKICVSSRPWNPFVKAFDSKVPQLKLETLTKGDIQKYVDDKLSTRLSSADYGTDERREIAEQIVSRARGVFLWVYLVIDSLLRGLDEGDDIKDMRRRLDCLPDDLEDFFKRILLTIDKVYLEQTAKIFLIMLNSRESLPAMAFHYLEQEDIDTQYALKAPIEEMPEDERERISQKTKIRINARCRDLLEVTIYPSAELFRKYQVSFLHRTVRDFFLETTAINDILKPATNASFDPHLSLCRMMLSVAKITPRSKPKASERLGKEMMESAFIYEREQIREHQPSPQGLEEFILLDELQRVWKEQSCELYRSRWITDVVDPLESDRKAHQVDDKEFLRVSIRMGLLLYVRHRLGREPKSLEGGRARLYLLYSLAAPFEGSFGPPDQGARYPELELLHLFLEEKHLDPNEQAGDETVWTLCVKYALSHKIATVEYSSKRICGAMKLLLKHGADPNARCWHPGDGKTTISILQGLYPTQATAFHQLANTNLSGLLELPAPESPQRRKKSPIRALMDRFRSKD</sequence>
<gene>
    <name evidence="5" type="ORF">BJX66DRAFT_302074</name>
</gene>
<feature type="region of interest" description="Disordered" evidence="2">
    <location>
        <begin position="900"/>
        <end position="925"/>
    </location>
</feature>
<evidence type="ECO:0000313" key="6">
    <source>
        <dbReference type="Proteomes" id="UP001610563"/>
    </source>
</evidence>
<dbReference type="PANTHER" id="PTHR10039">
    <property type="entry name" value="AMELOGENIN"/>
    <property type="match status" value="1"/>
</dbReference>
<dbReference type="Gene3D" id="3.40.50.300">
    <property type="entry name" value="P-loop containing nucleotide triphosphate hydrolases"/>
    <property type="match status" value="1"/>
</dbReference>
<dbReference type="Proteomes" id="UP001610563">
    <property type="component" value="Unassembled WGS sequence"/>
</dbReference>
<feature type="domain" description="DUF7791" evidence="4">
    <location>
        <begin position="523"/>
        <end position="662"/>
    </location>
</feature>
<reference evidence="5 6" key="1">
    <citation type="submission" date="2024-07" db="EMBL/GenBank/DDBJ databases">
        <title>Section-level genome sequencing and comparative genomics of Aspergillus sections Usti and Cavernicolus.</title>
        <authorList>
            <consortium name="Lawrence Berkeley National Laboratory"/>
            <person name="Nybo J.L."/>
            <person name="Vesth T.C."/>
            <person name="Theobald S."/>
            <person name="Frisvad J.C."/>
            <person name="Larsen T.O."/>
            <person name="Kjaerboelling I."/>
            <person name="Rothschild-Mancinelli K."/>
            <person name="Lyhne E.K."/>
            <person name="Kogle M.E."/>
            <person name="Barry K."/>
            <person name="Clum A."/>
            <person name="Na H."/>
            <person name="Ledsgaard L."/>
            <person name="Lin J."/>
            <person name="Lipzen A."/>
            <person name="Kuo A."/>
            <person name="Riley R."/>
            <person name="Mondo S."/>
            <person name="Labutti K."/>
            <person name="Haridas S."/>
            <person name="Pangalinan J."/>
            <person name="Salamov A.A."/>
            <person name="Simmons B.A."/>
            <person name="Magnuson J.K."/>
            <person name="Chen J."/>
            <person name="Drula E."/>
            <person name="Henrissat B."/>
            <person name="Wiebenga A."/>
            <person name="Lubbers R.J."/>
            <person name="Gomes A.C."/>
            <person name="Makela M.R."/>
            <person name="Stajich J."/>
            <person name="Grigoriev I.V."/>
            <person name="Mortensen U.H."/>
            <person name="De Vries R.P."/>
            <person name="Baker S.E."/>
            <person name="Andersen M.R."/>
        </authorList>
    </citation>
    <scope>NUCLEOTIDE SEQUENCE [LARGE SCALE GENOMIC DNA]</scope>
    <source>
        <strain evidence="5 6">CBS 209.92</strain>
    </source>
</reference>
<evidence type="ECO:0000313" key="5">
    <source>
        <dbReference type="EMBL" id="KAL2795439.1"/>
    </source>
</evidence>
<dbReference type="EMBL" id="JBFTWV010000035">
    <property type="protein sequence ID" value="KAL2795439.1"/>
    <property type="molecule type" value="Genomic_DNA"/>
</dbReference>
<dbReference type="InterPro" id="IPR056693">
    <property type="entry name" value="DUF7791"/>
</dbReference>
<dbReference type="InterPro" id="IPR027417">
    <property type="entry name" value="P-loop_NTPase"/>
</dbReference>
<feature type="domain" description="Nephrocystin 3-like N-terminal" evidence="3">
    <location>
        <begin position="241"/>
        <end position="415"/>
    </location>
</feature>
<comment type="caution">
    <text evidence="5">The sequence shown here is derived from an EMBL/GenBank/DDBJ whole genome shotgun (WGS) entry which is preliminary data.</text>
</comment>
<keyword evidence="1" id="KW-0677">Repeat</keyword>
<proteinExistence type="predicted"/>
<dbReference type="SUPFAM" id="SSF52540">
    <property type="entry name" value="P-loop containing nucleoside triphosphate hydrolases"/>
    <property type="match status" value="1"/>
</dbReference>
<name>A0ABR4G8V3_9EURO</name>
<dbReference type="Pfam" id="PF24883">
    <property type="entry name" value="NPHP3_N"/>
    <property type="match status" value="1"/>
</dbReference>
<evidence type="ECO:0000256" key="2">
    <source>
        <dbReference type="SAM" id="MobiDB-lite"/>
    </source>
</evidence>
<evidence type="ECO:0000256" key="1">
    <source>
        <dbReference type="ARBA" id="ARBA00022737"/>
    </source>
</evidence>
<dbReference type="Pfam" id="PF25053">
    <property type="entry name" value="DUF7791"/>
    <property type="match status" value="1"/>
</dbReference>
<evidence type="ECO:0008006" key="7">
    <source>
        <dbReference type="Google" id="ProtNLM"/>
    </source>
</evidence>
<evidence type="ECO:0000259" key="4">
    <source>
        <dbReference type="Pfam" id="PF25053"/>
    </source>
</evidence>
<dbReference type="InterPro" id="IPR056884">
    <property type="entry name" value="NPHP3-like_N"/>
</dbReference>
<dbReference type="PANTHER" id="PTHR10039:SF5">
    <property type="entry name" value="NACHT DOMAIN-CONTAINING PROTEIN"/>
    <property type="match status" value="1"/>
</dbReference>
<organism evidence="5 6">
    <name type="scientific">Aspergillus keveii</name>
    <dbReference type="NCBI Taxonomy" id="714993"/>
    <lineage>
        <taxon>Eukaryota</taxon>
        <taxon>Fungi</taxon>
        <taxon>Dikarya</taxon>
        <taxon>Ascomycota</taxon>
        <taxon>Pezizomycotina</taxon>
        <taxon>Eurotiomycetes</taxon>
        <taxon>Eurotiomycetidae</taxon>
        <taxon>Eurotiales</taxon>
        <taxon>Aspergillaceae</taxon>
        <taxon>Aspergillus</taxon>
        <taxon>Aspergillus subgen. Nidulantes</taxon>
    </lineage>
</organism>